<accession>A0A1V6SKT9</accession>
<proteinExistence type="predicted"/>
<organism evidence="1 2">
    <name type="scientific">Penicillium flavigenum</name>
    <dbReference type="NCBI Taxonomy" id="254877"/>
    <lineage>
        <taxon>Eukaryota</taxon>
        <taxon>Fungi</taxon>
        <taxon>Dikarya</taxon>
        <taxon>Ascomycota</taxon>
        <taxon>Pezizomycotina</taxon>
        <taxon>Eurotiomycetes</taxon>
        <taxon>Eurotiomycetidae</taxon>
        <taxon>Eurotiales</taxon>
        <taxon>Aspergillaceae</taxon>
        <taxon>Penicillium</taxon>
    </lineage>
</organism>
<dbReference type="EMBL" id="MLQL01000036">
    <property type="protein sequence ID" value="OQE14652.1"/>
    <property type="molecule type" value="Genomic_DNA"/>
</dbReference>
<sequence>MAAGYWPGYNWCGAEGAIFGVPLLGVVERLRSLLGTQDR</sequence>
<comment type="caution">
    <text evidence="1">The sequence shown here is derived from an EMBL/GenBank/DDBJ whole genome shotgun (WGS) entry which is preliminary data.</text>
</comment>
<reference evidence="2" key="1">
    <citation type="journal article" date="2017" name="Nat. Microbiol.">
        <title>Global analysis of biosynthetic gene clusters reveals vast potential of secondary metabolite production in Penicillium species.</title>
        <authorList>
            <person name="Nielsen J.C."/>
            <person name="Grijseels S."/>
            <person name="Prigent S."/>
            <person name="Ji B."/>
            <person name="Dainat J."/>
            <person name="Nielsen K.F."/>
            <person name="Frisvad J.C."/>
            <person name="Workman M."/>
            <person name="Nielsen J."/>
        </authorList>
    </citation>
    <scope>NUCLEOTIDE SEQUENCE [LARGE SCALE GENOMIC DNA]</scope>
    <source>
        <strain evidence="2">IBT 14082</strain>
    </source>
</reference>
<evidence type="ECO:0000313" key="2">
    <source>
        <dbReference type="Proteomes" id="UP000191342"/>
    </source>
</evidence>
<dbReference type="Proteomes" id="UP000191342">
    <property type="component" value="Unassembled WGS sequence"/>
</dbReference>
<gene>
    <name evidence="1" type="ORF">PENFLA_c036G00908</name>
</gene>
<evidence type="ECO:0000313" key="1">
    <source>
        <dbReference type="EMBL" id="OQE14652.1"/>
    </source>
</evidence>
<dbReference type="AlphaFoldDB" id="A0A1V6SKT9"/>
<keyword evidence="2" id="KW-1185">Reference proteome</keyword>
<protein>
    <submittedName>
        <fullName evidence="1">Uncharacterized protein</fullName>
    </submittedName>
</protein>
<name>A0A1V6SKT9_9EURO</name>